<comment type="subcellular location">
    <subcellularLocation>
        <location evidence="1">Cytoplasm</location>
    </subcellularLocation>
</comment>
<keyword evidence="3" id="KW-0805">Transcription regulation</keyword>
<dbReference type="SMART" id="SM00347">
    <property type="entry name" value="HTH_MARR"/>
    <property type="match status" value="1"/>
</dbReference>
<evidence type="ECO:0000256" key="5">
    <source>
        <dbReference type="ARBA" id="ARBA00023163"/>
    </source>
</evidence>
<dbReference type="AlphaFoldDB" id="A0AAV5NYG2"/>
<dbReference type="GO" id="GO:0006950">
    <property type="term" value="P:response to stress"/>
    <property type="evidence" value="ECO:0007669"/>
    <property type="project" value="TreeGrafter"/>
</dbReference>
<dbReference type="PROSITE" id="PS50995">
    <property type="entry name" value="HTH_MARR_2"/>
    <property type="match status" value="1"/>
</dbReference>
<reference evidence="8" key="1">
    <citation type="journal article" date="2019" name="Int. J. Syst. Evol. Microbiol.">
        <title>The Global Catalogue of Microorganisms (GCM) 10K type strain sequencing project: providing services to taxonomists for standard genome sequencing and annotation.</title>
        <authorList>
            <consortium name="The Broad Institute Genomics Platform"/>
            <consortium name="The Broad Institute Genome Sequencing Center for Infectious Disease"/>
            <person name="Wu L."/>
            <person name="Ma J."/>
        </authorList>
    </citation>
    <scope>NUCLEOTIDE SEQUENCE [LARGE SCALE GENOMIC DNA]</scope>
    <source>
        <strain evidence="8">NBRC 15640</strain>
    </source>
</reference>
<dbReference type="Pfam" id="PF22381">
    <property type="entry name" value="Staph_reg_Sar_Rot"/>
    <property type="match status" value="1"/>
</dbReference>
<protein>
    <submittedName>
        <fullName evidence="7">MarR family transcriptional regulator</fullName>
    </submittedName>
</protein>
<dbReference type="SUPFAM" id="SSF46785">
    <property type="entry name" value="Winged helix' DNA-binding domain"/>
    <property type="match status" value="1"/>
</dbReference>
<comment type="caution">
    <text evidence="7">The sequence shown here is derived from an EMBL/GenBank/DDBJ whole genome shotgun (WGS) entry which is preliminary data.</text>
</comment>
<sequence>MTKKDIESGKVLQLENQFCFPLYSATNAVVRAYRPLLEKLDLTYPQYLVMMVLWSQNGINVKELGNKLYLDSGTLTPLLKRLSSKGLVERRRAQHDERVRELHLTEQGQELKLEAEKVPSAMLCALDMDLEDLIQMKQLCEKLLNKLDRD</sequence>
<dbReference type="InterPro" id="IPR036390">
    <property type="entry name" value="WH_DNA-bd_sf"/>
</dbReference>
<dbReference type="Proteomes" id="UP001156690">
    <property type="component" value="Unassembled WGS sequence"/>
</dbReference>
<dbReference type="InterPro" id="IPR036388">
    <property type="entry name" value="WH-like_DNA-bd_sf"/>
</dbReference>
<dbReference type="PANTHER" id="PTHR33164:SF100">
    <property type="entry name" value="OSPR"/>
    <property type="match status" value="1"/>
</dbReference>
<evidence type="ECO:0000259" key="6">
    <source>
        <dbReference type="PROSITE" id="PS50995"/>
    </source>
</evidence>
<evidence type="ECO:0000256" key="3">
    <source>
        <dbReference type="ARBA" id="ARBA00023015"/>
    </source>
</evidence>
<dbReference type="EMBL" id="BSNX01000075">
    <property type="protein sequence ID" value="GLQ75750.1"/>
    <property type="molecule type" value="Genomic_DNA"/>
</dbReference>
<dbReference type="InterPro" id="IPR039422">
    <property type="entry name" value="MarR/SlyA-like"/>
</dbReference>
<proteinExistence type="predicted"/>
<feature type="domain" description="HTH marR-type" evidence="6">
    <location>
        <begin position="15"/>
        <end position="145"/>
    </location>
</feature>
<dbReference type="RefSeq" id="WP_126610368.1">
    <property type="nucleotide sequence ID" value="NZ_AP025145.1"/>
</dbReference>
<dbReference type="GO" id="GO:0005737">
    <property type="term" value="C:cytoplasm"/>
    <property type="evidence" value="ECO:0007669"/>
    <property type="project" value="UniProtKB-SubCell"/>
</dbReference>
<organism evidence="7 8">
    <name type="scientific">Vibrio penaeicida</name>
    <dbReference type="NCBI Taxonomy" id="104609"/>
    <lineage>
        <taxon>Bacteria</taxon>
        <taxon>Pseudomonadati</taxon>
        <taxon>Pseudomonadota</taxon>
        <taxon>Gammaproteobacteria</taxon>
        <taxon>Vibrionales</taxon>
        <taxon>Vibrionaceae</taxon>
        <taxon>Vibrio</taxon>
    </lineage>
</organism>
<dbReference type="PANTHER" id="PTHR33164">
    <property type="entry name" value="TRANSCRIPTIONAL REGULATOR, MARR FAMILY"/>
    <property type="match status" value="1"/>
</dbReference>
<dbReference type="InterPro" id="IPR000835">
    <property type="entry name" value="HTH_MarR-typ"/>
</dbReference>
<dbReference type="GO" id="GO:0003700">
    <property type="term" value="F:DNA-binding transcription factor activity"/>
    <property type="evidence" value="ECO:0007669"/>
    <property type="project" value="InterPro"/>
</dbReference>
<accession>A0AAV5NYG2</accession>
<dbReference type="InterPro" id="IPR055166">
    <property type="entry name" value="Transc_reg_Sar_Rot_HTH"/>
</dbReference>
<name>A0AAV5NYG2_9VIBR</name>
<dbReference type="GO" id="GO:0003677">
    <property type="term" value="F:DNA binding"/>
    <property type="evidence" value="ECO:0007669"/>
    <property type="project" value="UniProtKB-KW"/>
</dbReference>
<dbReference type="PRINTS" id="PR00598">
    <property type="entry name" value="HTHMARR"/>
</dbReference>
<dbReference type="Gene3D" id="1.10.10.10">
    <property type="entry name" value="Winged helix-like DNA-binding domain superfamily/Winged helix DNA-binding domain"/>
    <property type="match status" value="1"/>
</dbReference>
<evidence type="ECO:0000313" key="7">
    <source>
        <dbReference type="EMBL" id="GLQ75750.1"/>
    </source>
</evidence>
<evidence type="ECO:0000313" key="8">
    <source>
        <dbReference type="Proteomes" id="UP001156690"/>
    </source>
</evidence>
<keyword evidence="4" id="KW-0238">DNA-binding</keyword>
<keyword evidence="8" id="KW-1185">Reference proteome</keyword>
<evidence type="ECO:0000256" key="2">
    <source>
        <dbReference type="ARBA" id="ARBA00022490"/>
    </source>
</evidence>
<evidence type="ECO:0000256" key="4">
    <source>
        <dbReference type="ARBA" id="ARBA00023125"/>
    </source>
</evidence>
<keyword evidence="2" id="KW-0963">Cytoplasm</keyword>
<gene>
    <name evidence="7" type="ORF">GCM10007932_51130</name>
</gene>
<evidence type="ECO:0000256" key="1">
    <source>
        <dbReference type="ARBA" id="ARBA00004496"/>
    </source>
</evidence>
<dbReference type="FunFam" id="1.10.10.10:FF:000163">
    <property type="entry name" value="MarR family transcriptional regulator"/>
    <property type="match status" value="1"/>
</dbReference>
<keyword evidence="5" id="KW-0804">Transcription</keyword>